<protein>
    <submittedName>
        <fullName evidence="1">Uncharacterized protein</fullName>
    </submittedName>
</protein>
<dbReference type="EMBL" id="CM042017">
    <property type="protein sequence ID" value="KAI3689475.1"/>
    <property type="molecule type" value="Genomic_DNA"/>
</dbReference>
<gene>
    <name evidence="1" type="ORF">L2E82_47433</name>
</gene>
<proteinExistence type="predicted"/>
<dbReference type="Proteomes" id="UP001055811">
    <property type="component" value="Linkage Group LG09"/>
</dbReference>
<reference evidence="1 2" key="2">
    <citation type="journal article" date="2022" name="Mol. Ecol. Resour.">
        <title>The genomes of chicory, endive, great burdock and yacon provide insights into Asteraceae paleo-polyploidization history and plant inulin production.</title>
        <authorList>
            <person name="Fan W."/>
            <person name="Wang S."/>
            <person name="Wang H."/>
            <person name="Wang A."/>
            <person name="Jiang F."/>
            <person name="Liu H."/>
            <person name="Zhao H."/>
            <person name="Xu D."/>
            <person name="Zhang Y."/>
        </authorList>
    </citation>
    <scope>NUCLEOTIDE SEQUENCE [LARGE SCALE GENOMIC DNA]</scope>
    <source>
        <strain evidence="2">cv. Punajuju</strain>
        <tissue evidence="1">Leaves</tissue>
    </source>
</reference>
<organism evidence="1 2">
    <name type="scientific">Cichorium intybus</name>
    <name type="common">Chicory</name>
    <dbReference type="NCBI Taxonomy" id="13427"/>
    <lineage>
        <taxon>Eukaryota</taxon>
        <taxon>Viridiplantae</taxon>
        <taxon>Streptophyta</taxon>
        <taxon>Embryophyta</taxon>
        <taxon>Tracheophyta</taxon>
        <taxon>Spermatophyta</taxon>
        <taxon>Magnoliopsida</taxon>
        <taxon>eudicotyledons</taxon>
        <taxon>Gunneridae</taxon>
        <taxon>Pentapetalae</taxon>
        <taxon>asterids</taxon>
        <taxon>campanulids</taxon>
        <taxon>Asterales</taxon>
        <taxon>Asteraceae</taxon>
        <taxon>Cichorioideae</taxon>
        <taxon>Cichorieae</taxon>
        <taxon>Cichoriinae</taxon>
        <taxon>Cichorium</taxon>
    </lineage>
</organism>
<comment type="caution">
    <text evidence="1">The sequence shown here is derived from an EMBL/GenBank/DDBJ whole genome shotgun (WGS) entry which is preliminary data.</text>
</comment>
<evidence type="ECO:0000313" key="1">
    <source>
        <dbReference type="EMBL" id="KAI3689475.1"/>
    </source>
</evidence>
<sequence>MSNEEEKRCPLCAEEMDWTDQLLKKIVFLIDNNHGFRRQEIVFQNWLTMEATVKKFQQKFKKVKDDMVQWDYLHAQLLSHFRNASSIIGREELNGAVLLLGKTACDAKKQVKGGSIRLSVKQINHRIGIKPSIADCLEDEKGIYVFYTDE</sequence>
<keyword evidence="2" id="KW-1185">Reference proteome</keyword>
<evidence type="ECO:0000313" key="2">
    <source>
        <dbReference type="Proteomes" id="UP001055811"/>
    </source>
</evidence>
<accession>A0ACB8YWP3</accession>
<reference evidence="2" key="1">
    <citation type="journal article" date="2022" name="Mol. Ecol. Resour.">
        <title>The genomes of chicory, endive, great burdock and yacon provide insights into Asteraceae palaeo-polyploidization history and plant inulin production.</title>
        <authorList>
            <person name="Fan W."/>
            <person name="Wang S."/>
            <person name="Wang H."/>
            <person name="Wang A."/>
            <person name="Jiang F."/>
            <person name="Liu H."/>
            <person name="Zhao H."/>
            <person name="Xu D."/>
            <person name="Zhang Y."/>
        </authorList>
    </citation>
    <scope>NUCLEOTIDE SEQUENCE [LARGE SCALE GENOMIC DNA]</scope>
    <source>
        <strain evidence="2">cv. Punajuju</strain>
    </source>
</reference>
<name>A0ACB8YWP3_CICIN</name>